<proteinExistence type="predicted"/>
<dbReference type="HOGENOM" id="CLU_1621481_0_0_1"/>
<sequence length="164" mass="18485">MFHQMKQPPAPLHTISSSTSIPLPSNPQIQYFFIKSCSKIIEASRTNIGWIESWSKRKGFGADSVRKYEDLETKYVSPKSEAWHGRATLHNLMVENAEDVPGETKSNFVAPPKVETKPNIDGASVHVEASKYVDSRGKIEKNCLSGHVVKQIRWDLQLLHKDQA</sequence>
<protein>
    <submittedName>
        <fullName evidence="1 2">Uncharacterized protein</fullName>
    </submittedName>
</protein>
<evidence type="ECO:0000313" key="2">
    <source>
        <dbReference type="EnsemblPlants" id="AES75960"/>
    </source>
</evidence>
<evidence type="ECO:0000313" key="1">
    <source>
        <dbReference type="EMBL" id="AES75960.1"/>
    </source>
</evidence>
<evidence type="ECO:0000313" key="3">
    <source>
        <dbReference type="Proteomes" id="UP000002051"/>
    </source>
</evidence>
<keyword evidence="3" id="KW-1185">Reference proteome</keyword>
<dbReference type="Proteomes" id="UP000002051">
    <property type="component" value="Chromosome 6"/>
</dbReference>
<organism evidence="1 3">
    <name type="scientific">Medicago truncatula</name>
    <name type="common">Barrel medic</name>
    <name type="synonym">Medicago tribuloides</name>
    <dbReference type="NCBI Taxonomy" id="3880"/>
    <lineage>
        <taxon>Eukaryota</taxon>
        <taxon>Viridiplantae</taxon>
        <taxon>Streptophyta</taxon>
        <taxon>Embryophyta</taxon>
        <taxon>Tracheophyta</taxon>
        <taxon>Spermatophyta</taxon>
        <taxon>Magnoliopsida</taxon>
        <taxon>eudicotyledons</taxon>
        <taxon>Gunneridae</taxon>
        <taxon>Pentapetalae</taxon>
        <taxon>rosids</taxon>
        <taxon>fabids</taxon>
        <taxon>Fabales</taxon>
        <taxon>Fabaceae</taxon>
        <taxon>Papilionoideae</taxon>
        <taxon>50 kb inversion clade</taxon>
        <taxon>NPAAA clade</taxon>
        <taxon>Hologalegina</taxon>
        <taxon>IRL clade</taxon>
        <taxon>Trifolieae</taxon>
        <taxon>Medicago</taxon>
    </lineage>
</organism>
<reference evidence="2" key="3">
    <citation type="submission" date="2015-04" db="UniProtKB">
        <authorList>
            <consortium name="EnsemblPlants"/>
        </authorList>
    </citation>
    <scope>IDENTIFICATION</scope>
    <source>
        <strain evidence="2">cv. Jemalong A17</strain>
    </source>
</reference>
<accession>G7KP85</accession>
<dbReference type="EnsemblPlants" id="AES75960">
    <property type="protein sequence ID" value="AES75960"/>
    <property type="gene ID" value="MTR_6g065450"/>
</dbReference>
<name>G7KP85_MEDTR</name>
<dbReference type="EMBL" id="CM001222">
    <property type="protein sequence ID" value="AES75960.1"/>
    <property type="molecule type" value="Genomic_DNA"/>
</dbReference>
<gene>
    <name evidence="1" type="ordered locus">MTR_6g065450</name>
</gene>
<dbReference type="AlphaFoldDB" id="G7KP85"/>
<reference evidence="1 3" key="2">
    <citation type="journal article" date="2014" name="BMC Genomics">
        <title>An improved genome release (version Mt4.0) for the model legume Medicago truncatula.</title>
        <authorList>
            <person name="Tang H."/>
            <person name="Krishnakumar V."/>
            <person name="Bidwell S."/>
            <person name="Rosen B."/>
            <person name="Chan A."/>
            <person name="Zhou S."/>
            <person name="Gentzbittel L."/>
            <person name="Childs K.L."/>
            <person name="Yandell M."/>
            <person name="Gundlach H."/>
            <person name="Mayer K.F."/>
            <person name="Schwartz D.C."/>
            <person name="Town C.D."/>
        </authorList>
    </citation>
    <scope>GENOME REANNOTATION</scope>
    <source>
        <strain evidence="2 3">cv. Jemalong A17</strain>
    </source>
</reference>
<reference evidence="1 3" key="1">
    <citation type="journal article" date="2011" name="Nature">
        <title>The Medicago genome provides insight into the evolution of rhizobial symbioses.</title>
        <authorList>
            <person name="Young N.D."/>
            <person name="Debelle F."/>
            <person name="Oldroyd G.E."/>
            <person name="Geurts R."/>
            <person name="Cannon S.B."/>
            <person name="Udvardi M.K."/>
            <person name="Benedito V.A."/>
            <person name="Mayer K.F."/>
            <person name="Gouzy J."/>
            <person name="Schoof H."/>
            <person name="Van de Peer Y."/>
            <person name="Proost S."/>
            <person name="Cook D.R."/>
            <person name="Meyers B.C."/>
            <person name="Spannagl M."/>
            <person name="Cheung F."/>
            <person name="De Mita S."/>
            <person name="Krishnakumar V."/>
            <person name="Gundlach H."/>
            <person name="Zhou S."/>
            <person name="Mudge J."/>
            <person name="Bharti A.K."/>
            <person name="Murray J.D."/>
            <person name="Naoumkina M.A."/>
            <person name="Rosen B."/>
            <person name="Silverstein K.A."/>
            <person name="Tang H."/>
            <person name="Rombauts S."/>
            <person name="Zhao P.X."/>
            <person name="Zhou P."/>
            <person name="Barbe V."/>
            <person name="Bardou P."/>
            <person name="Bechner M."/>
            <person name="Bellec A."/>
            <person name="Berger A."/>
            <person name="Berges H."/>
            <person name="Bidwell S."/>
            <person name="Bisseling T."/>
            <person name="Choisne N."/>
            <person name="Couloux A."/>
            <person name="Denny R."/>
            <person name="Deshpande S."/>
            <person name="Dai X."/>
            <person name="Doyle J.J."/>
            <person name="Dudez A.M."/>
            <person name="Farmer A.D."/>
            <person name="Fouteau S."/>
            <person name="Franken C."/>
            <person name="Gibelin C."/>
            <person name="Gish J."/>
            <person name="Goldstein S."/>
            <person name="Gonzalez A.J."/>
            <person name="Green P.J."/>
            <person name="Hallab A."/>
            <person name="Hartog M."/>
            <person name="Hua A."/>
            <person name="Humphray S.J."/>
            <person name="Jeong D.H."/>
            <person name="Jing Y."/>
            <person name="Jocker A."/>
            <person name="Kenton S.M."/>
            <person name="Kim D.J."/>
            <person name="Klee K."/>
            <person name="Lai H."/>
            <person name="Lang C."/>
            <person name="Lin S."/>
            <person name="Macmil S.L."/>
            <person name="Magdelenat G."/>
            <person name="Matthews L."/>
            <person name="McCorrison J."/>
            <person name="Monaghan E.L."/>
            <person name="Mun J.H."/>
            <person name="Najar F.Z."/>
            <person name="Nicholson C."/>
            <person name="Noirot C."/>
            <person name="O'Bleness M."/>
            <person name="Paule C.R."/>
            <person name="Poulain J."/>
            <person name="Prion F."/>
            <person name="Qin B."/>
            <person name="Qu C."/>
            <person name="Retzel E.F."/>
            <person name="Riddle C."/>
            <person name="Sallet E."/>
            <person name="Samain S."/>
            <person name="Samson N."/>
            <person name="Sanders I."/>
            <person name="Saurat O."/>
            <person name="Scarpelli C."/>
            <person name="Schiex T."/>
            <person name="Segurens B."/>
            <person name="Severin A.J."/>
            <person name="Sherrier D.J."/>
            <person name="Shi R."/>
            <person name="Sims S."/>
            <person name="Singer S.R."/>
            <person name="Sinharoy S."/>
            <person name="Sterck L."/>
            <person name="Viollet A."/>
            <person name="Wang B.B."/>
            <person name="Wang K."/>
            <person name="Wang M."/>
            <person name="Wang X."/>
            <person name="Warfsmann J."/>
            <person name="Weissenbach J."/>
            <person name="White D.D."/>
            <person name="White J.D."/>
            <person name="Wiley G.B."/>
            <person name="Wincker P."/>
            <person name="Xing Y."/>
            <person name="Yang L."/>
            <person name="Yao Z."/>
            <person name="Ying F."/>
            <person name="Zhai J."/>
            <person name="Zhou L."/>
            <person name="Zuber A."/>
            <person name="Denarie J."/>
            <person name="Dixon R.A."/>
            <person name="May G.D."/>
            <person name="Schwartz D.C."/>
            <person name="Rogers J."/>
            <person name="Quetier F."/>
            <person name="Town C.D."/>
            <person name="Roe B.A."/>
        </authorList>
    </citation>
    <scope>NUCLEOTIDE SEQUENCE [LARGE SCALE GENOMIC DNA]</scope>
    <source>
        <strain evidence="1">A17</strain>
        <strain evidence="2 3">cv. Jemalong A17</strain>
    </source>
</reference>
<dbReference type="PaxDb" id="3880-AES75960"/>